<dbReference type="AlphaFoldDB" id="A0A085G8D5"/>
<dbReference type="Proteomes" id="UP000028653">
    <property type="component" value="Unassembled WGS sequence"/>
</dbReference>
<feature type="chain" id="PRO_5001790843" description="Fimbrial-type adhesion domain-containing protein" evidence="1">
    <location>
        <begin position="28"/>
        <end position="187"/>
    </location>
</feature>
<reference evidence="2 3" key="1">
    <citation type="submission" date="2014-05" db="EMBL/GenBank/DDBJ databases">
        <title>ATOL: Assembling a taxonomically balanced genome-scale reconstruction of the evolutionary history of the Enterobacteriaceae.</title>
        <authorList>
            <person name="Plunkett G.III."/>
            <person name="Neeno-Eckwall E.C."/>
            <person name="Glasner J.D."/>
            <person name="Perna N.T."/>
        </authorList>
    </citation>
    <scope>NUCLEOTIDE SEQUENCE [LARGE SCALE GENOMIC DNA]</scope>
    <source>
        <strain evidence="2 3">ATCC 33320</strain>
    </source>
</reference>
<dbReference type="InterPro" id="IPR036937">
    <property type="entry name" value="Adhesion_dom_fimbrial_sf"/>
</dbReference>
<name>A0A085G8D5_9ENTR</name>
<dbReference type="GO" id="GO:0043709">
    <property type="term" value="P:cell adhesion involved in single-species biofilm formation"/>
    <property type="evidence" value="ECO:0007669"/>
    <property type="project" value="TreeGrafter"/>
</dbReference>
<organism evidence="2 3">
    <name type="scientific">Buttiauxella agrestis ATCC 33320</name>
    <dbReference type="NCBI Taxonomy" id="1006004"/>
    <lineage>
        <taxon>Bacteria</taxon>
        <taxon>Pseudomonadati</taxon>
        <taxon>Pseudomonadota</taxon>
        <taxon>Gammaproteobacteria</taxon>
        <taxon>Enterobacterales</taxon>
        <taxon>Enterobacteriaceae</taxon>
        <taxon>Buttiauxella</taxon>
    </lineage>
</organism>
<dbReference type="Gene3D" id="2.60.40.1090">
    <property type="entry name" value="Fimbrial-type adhesion domain"/>
    <property type="match status" value="1"/>
</dbReference>
<sequence>MNKNKTRKALALSLLLVSAGLSSIAFGADGLTETINIEGEVTGGGCTVSFPTSISFADTDISKLEISTAANSTNMITPSGQMPTLDLSDCAAEQQFTVTLLGTADADDANALANGSTNSPATHVGLLMFLGNGASAVKLTPGTPSSAYTAKTDGTFNVQAWPGLVKTTDAPGAGDVRINGQIQIVYL</sequence>
<protein>
    <recommendedName>
        <fullName evidence="4">Fimbrial-type adhesion domain-containing protein</fullName>
    </recommendedName>
</protein>
<evidence type="ECO:0000313" key="2">
    <source>
        <dbReference type="EMBL" id="KFC79980.1"/>
    </source>
</evidence>
<dbReference type="PANTHER" id="PTHR33420">
    <property type="entry name" value="FIMBRIAL SUBUNIT ELFA-RELATED"/>
    <property type="match status" value="1"/>
</dbReference>
<evidence type="ECO:0008006" key="4">
    <source>
        <dbReference type="Google" id="ProtNLM"/>
    </source>
</evidence>
<dbReference type="InterPro" id="IPR008966">
    <property type="entry name" value="Adhesion_dom_sf"/>
</dbReference>
<dbReference type="InterPro" id="IPR050263">
    <property type="entry name" value="Bact_Fimbrial_Adh_Pro"/>
</dbReference>
<comment type="caution">
    <text evidence="2">The sequence shown here is derived from an EMBL/GenBank/DDBJ whole genome shotgun (WGS) entry which is preliminary data.</text>
</comment>
<dbReference type="PANTHER" id="PTHR33420:SF12">
    <property type="entry name" value="FIMBRIN-LIKE PROTEIN FIMI-RELATED"/>
    <property type="match status" value="1"/>
</dbReference>
<feature type="signal peptide" evidence="1">
    <location>
        <begin position="1"/>
        <end position="27"/>
    </location>
</feature>
<evidence type="ECO:0000256" key="1">
    <source>
        <dbReference type="SAM" id="SignalP"/>
    </source>
</evidence>
<dbReference type="EMBL" id="JMPI01000047">
    <property type="protein sequence ID" value="KFC79980.1"/>
    <property type="molecule type" value="Genomic_DNA"/>
</dbReference>
<keyword evidence="3" id="KW-1185">Reference proteome</keyword>
<dbReference type="GO" id="GO:0009289">
    <property type="term" value="C:pilus"/>
    <property type="evidence" value="ECO:0007669"/>
    <property type="project" value="UniProtKB-SubCell"/>
</dbReference>
<dbReference type="SUPFAM" id="SSF49401">
    <property type="entry name" value="Bacterial adhesins"/>
    <property type="match status" value="1"/>
</dbReference>
<dbReference type="STRING" id="1006004.GBAG_2942"/>
<evidence type="ECO:0000313" key="3">
    <source>
        <dbReference type="Proteomes" id="UP000028653"/>
    </source>
</evidence>
<gene>
    <name evidence="2" type="ORF">GBAG_2942</name>
</gene>
<keyword evidence="1" id="KW-0732">Signal</keyword>
<accession>A0A085G8D5</accession>
<proteinExistence type="predicted"/>
<dbReference type="RefSeq" id="WP_034497383.1">
    <property type="nucleotide sequence ID" value="NZ_JMPI01000047.1"/>
</dbReference>